<dbReference type="Gene3D" id="3.40.50.720">
    <property type="entry name" value="NAD(P)-binding Rossmann-like Domain"/>
    <property type="match status" value="1"/>
</dbReference>
<proteinExistence type="inferred from homology"/>
<dbReference type="PANTHER" id="PTHR43000">
    <property type="entry name" value="DTDP-D-GLUCOSE 4,6-DEHYDRATASE-RELATED"/>
    <property type="match status" value="1"/>
</dbReference>
<comment type="caution">
    <text evidence="3">The sequence shown here is derived from an EMBL/GenBank/DDBJ whole genome shotgun (WGS) entry which is preliminary data.</text>
</comment>
<reference evidence="3 4" key="1">
    <citation type="submission" date="2018-08" db="EMBL/GenBank/DDBJ databases">
        <title>Diversity &amp; Physiological Properties of Lignin-Decomposing Actinobacteria from Soil.</title>
        <authorList>
            <person name="Roh S.G."/>
            <person name="Kim S.B."/>
        </authorList>
    </citation>
    <scope>NUCLEOTIDE SEQUENCE [LARGE SCALE GENOMIC DNA]</scope>
    <source>
        <strain evidence="3 4">MMS17-GH009</strain>
    </source>
</reference>
<dbReference type="AlphaFoldDB" id="A0A373A3V6"/>
<gene>
    <name evidence="3" type="ORF">DR950_12415</name>
</gene>
<protein>
    <submittedName>
        <fullName evidence="3">NAD-dependent epimerase/dehydratase family protein</fullName>
    </submittedName>
</protein>
<dbReference type="SUPFAM" id="SSF51735">
    <property type="entry name" value="NAD(P)-binding Rossmann-fold domains"/>
    <property type="match status" value="1"/>
</dbReference>
<comment type="similarity">
    <text evidence="1">Belongs to the NAD(P)-dependent epimerase/dehydratase family.</text>
</comment>
<accession>A0A373A3V6</accession>
<dbReference type="EMBL" id="QVIG01000001">
    <property type="protein sequence ID" value="RGD62838.1"/>
    <property type="molecule type" value="Genomic_DNA"/>
</dbReference>
<sequence>MLTGAAGFLGSALVRRLGSSSGHRVVALDRRPLPPGLAALPSVEAVVGDVRDRTLLGRLAAEADVVVHGAAALPSHPAAEIRSVDVDGTRTVLDAARRAGTDRVLHISSTAVYGLPERTPTPETHPLVPVDPYNAAKIAAERLCADYRDRGMCVPVLRPKTFIGPGRLGVFAMLFDWALDGRGFPVLGGGHTLNQMLDVEDLCDLVTAVLTLPGERVNREFNVGAAEYGSFREDCQVVLDLAGHGKRVVPLPLGPAKAALRTLAALRLSPVYGRLVQKLTRDSCVDITDAREVLGFTPRHSNATAIERSFTWYRANRSAVAGTTGRTHSDRWREGALRTVKVLF</sequence>
<dbReference type="InterPro" id="IPR001509">
    <property type="entry name" value="Epimerase_deHydtase"/>
</dbReference>
<evidence type="ECO:0000313" key="4">
    <source>
        <dbReference type="Proteomes" id="UP000263377"/>
    </source>
</evidence>
<dbReference type="InterPro" id="IPR036291">
    <property type="entry name" value="NAD(P)-bd_dom_sf"/>
</dbReference>
<evidence type="ECO:0000313" key="3">
    <source>
        <dbReference type="EMBL" id="RGD62838.1"/>
    </source>
</evidence>
<organism evidence="3 4">
    <name type="scientific">Kitasatospora xanthocidica</name>
    <dbReference type="NCBI Taxonomy" id="83382"/>
    <lineage>
        <taxon>Bacteria</taxon>
        <taxon>Bacillati</taxon>
        <taxon>Actinomycetota</taxon>
        <taxon>Actinomycetes</taxon>
        <taxon>Kitasatosporales</taxon>
        <taxon>Streptomycetaceae</taxon>
        <taxon>Kitasatospora</taxon>
    </lineage>
</organism>
<dbReference type="Proteomes" id="UP000263377">
    <property type="component" value="Unassembled WGS sequence"/>
</dbReference>
<keyword evidence="4" id="KW-1185">Reference proteome</keyword>
<evidence type="ECO:0000256" key="1">
    <source>
        <dbReference type="ARBA" id="ARBA00007637"/>
    </source>
</evidence>
<dbReference type="Pfam" id="PF01370">
    <property type="entry name" value="Epimerase"/>
    <property type="match status" value="1"/>
</dbReference>
<evidence type="ECO:0000259" key="2">
    <source>
        <dbReference type="Pfam" id="PF01370"/>
    </source>
</evidence>
<name>A0A373A3V6_9ACTN</name>
<feature type="domain" description="NAD-dependent epimerase/dehydratase" evidence="2">
    <location>
        <begin position="2"/>
        <end position="224"/>
    </location>
</feature>